<keyword evidence="1" id="KW-0175">Coiled coil</keyword>
<organism evidence="3 4">
    <name type="scientific">Kribbella deserti</name>
    <dbReference type="NCBI Taxonomy" id="1926257"/>
    <lineage>
        <taxon>Bacteria</taxon>
        <taxon>Bacillati</taxon>
        <taxon>Actinomycetota</taxon>
        <taxon>Actinomycetes</taxon>
        <taxon>Propionibacteriales</taxon>
        <taxon>Kribbellaceae</taxon>
        <taxon>Kribbella</taxon>
    </lineage>
</organism>
<gene>
    <name evidence="3" type="ORF">ACFFGN_04070</name>
</gene>
<protein>
    <submittedName>
        <fullName evidence="3">Uncharacterized protein</fullName>
    </submittedName>
</protein>
<name>A0ABV6QG95_9ACTN</name>
<feature type="region of interest" description="Disordered" evidence="2">
    <location>
        <begin position="226"/>
        <end position="261"/>
    </location>
</feature>
<keyword evidence="4" id="KW-1185">Reference proteome</keyword>
<comment type="caution">
    <text evidence="3">The sequence shown here is derived from an EMBL/GenBank/DDBJ whole genome shotgun (WGS) entry which is preliminary data.</text>
</comment>
<feature type="coiled-coil region" evidence="1">
    <location>
        <begin position="8"/>
        <end position="74"/>
    </location>
</feature>
<evidence type="ECO:0000256" key="1">
    <source>
        <dbReference type="SAM" id="Coils"/>
    </source>
</evidence>
<dbReference type="RefSeq" id="WP_380043919.1">
    <property type="nucleotide sequence ID" value="NZ_JBHLTC010000003.1"/>
</dbReference>
<accession>A0ABV6QG95</accession>
<dbReference type="EMBL" id="JBHLTC010000003">
    <property type="protein sequence ID" value="MFC0623223.1"/>
    <property type="molecule type" value="Genomic_DNA"/>
</dbReference>
<evidence type="ECO:0000256" key="2">
    <source>
        <dbReference type="SAM" id="MobiDB-lite"/>
    </source>
</evidence>
<sequence>MSGEQSTREVATSEVAEYQAVVARWEAEKTAAEAELSDLQARAGEEVLADESAASRLSRSMQELRDRIDIAARAVAAAEPKLAAATRAVILAEAAEWDEEKARRQALLDAHNAKRQELLDALQDFTGLAWDIKRNERALGDVGPRVIEVAPGEKLQREVQRAERTAWCLRELAEGRDPHAELSVPFEGRMFQGVVPNPKARDFYTSTTWGPDALLPAPAYLRAKAAGTADDAPAARTEVPGPPPGWGGVGEVRTVSGERVR</sequence>
<feature type="compositionally biased region" description="Low complexity" evidence="2">
    <location>
        <begin position="226"/>
        <end position="239"/>
    </location>
</feature>
<evidence type="ECO:0000313" key="3">
    <source>
        <dbReference type="EMBL" id="MFC0623223.1"/>
    </source>
</evidence>
<proteinExistence type="predicted"/>
<dbReference type="Proteomes" id="UP001589890">
    <property type="component" value="Unassembled WGS sequence"/>
</dbReference>
<reference evidence="3 4" key="1">
    <citation type="submission" date="2024-09" db="EMBL/GenBank/DDBJ databases">
        <authorList>
            <person name="Sun Q."/>
            <person name="Mori K."/>
        </authorList>
    </citation>
    <scope>NUCLEOTIDE SEQUENCE [LARGE SCALE GENOMIC DNA]</scope>
    <source>
        <strain evidence="3 4">CGMCC 1.15906</strain>
    </source>
</reference>
<evidence type="ECO:0000313" key="4">
    <source>
        <dbReference type="Proteomes" id="UP001589890"/>
    </source>
</evidence>